<evidence type="ECO:0000313" key="2">
    <source>
        <dbReference type="EMBL" id="KAH0536163.1"/>
    </source>
</evidence>
<evidence type="ECO:0000256" key="1">
    <source>
        <dbReference type="SAM" id="MobiDB-lite"/>
    </source>
</evidence>
<protein>
    <submittedName>
        <fullName evidence="2">Uncharacterized protein</fullName>
    </submittedName>
</protein>
<feature type="non-terminal residue" evidence="2">
    <location>
        <position position="55"/>
    </location>
</feature>
<dbReference type="EMBL" id="JAHXZJ010002940">
    <property type="protein sequence ID" value="KAH0536163.1"/>
    <property type="molecule type" value="Genomic_DNA"/>
</dbReference>
<evidence type="ECO:0000313" key="3">
    <source>
        <dbReference type="Proteomes" id="UP000826195"/>
    </source>
</evidence>
<keyword evidence="3" id="KW-1185">Reference proteome</keyword>
<dbReference type="AlphaFoldDB" id="A0AAV7HZ17"/>
<accession>A0AAV7HZ17</accession>
<dbReference type="Proteomes" id="UP000826195">
    <property type="component" value="Unassembled WGS sequence"/>
</dbReference>
<sequence>MPIISDEEPEVSRVPVKCTANVFRGNYSPRSPFPSLQKPSSTGPLIPENHPAFWT</sequence>
<name>A0AAV7HZ17_COTGL</name>
<reference evidence="2 3" key="1">
    <citation type="journal article" date="2021" name="J. Hered.">
        <title>A chromosome-level genome assembly of the parasitoid wasp, Cotesia glomerata (Hymenoptera: Braconidae).</title>
        <authorList>
            <person name="Pinto B.J."/>
            <person name="Weis J.J."/>
            <person name="Gamble T."/>
            <person name="Ode P.J."/>
            <person name="Paul R."/>
            <person name="Zaspel J.M."/>
        </authorList>
    </citation>
    <scope>NUCLEOTIDE SEQUENCE [LARGE SCALE GENOMIC DNA]</scope>
    <source>
        <strain evidence="2">CgM1</strain>
    </source>
</reference>
<feature type="region of interest" description="Disordered" evidence="1">
    <location>
        <begin position="29"/>
        <end position="55"/>
    </location>
</feature>
<gene>
    <name evidence="2" type="ORF">KQX54_000129</name>
</gene>
<organism evidence="2 3">
    <name type="scientific">Cotesia glomerata</name>
    <name type="common">Lepidopteran parasitic wasp</name>
    <name type="synonym">Apanteles glomeratus</name>
    <dbReference type="NCBI Taxonomy" id="32391"/>
    <lineage>
        <taxon>Eukaryota</taxon>
        <taxon>Metazoa</taxon>
        <taxon>Ecdysozoa</taxon>
        <taxon>Arthropoda</taxon>
        <taxon>Hexapoda</taxon>
        <taxon>Insecta</taxon>
        <taxon>Pterygota</taxon>
        <taxon>Neoptera</taxon>
        <taxon>Endopterygota</taxon>
        <taxon>Hymenoptera</taxon>
        <taxon>Apocrita</taxon>
        <taxon>Ichneumonoidea</taxon>
        <taxon>Braconidae</taxon>
        <taxon>Microgastrinae</taxon>
        <taxon>Cotesia</taxon>
    </lineage>
</organism>
<proteinExistence type="predicted"/>
<comment type="caution">
    <text evidence="2">The sequence shown here is derived from an EMBL/GenBank/DDBJ whole genome shotgun (WGS) entry which is preliminary data.</text>
</comment>